<feature type="compositionally biased region" description="Low complexity" evidence="1">
    <location>
        <begin position="90"/>
        <end position="108"/>
    </location>
</feature>
<feature type="region of interest" description="Disordered" evidence="1">
    <location>
        <begin position="1"/>
        <end position="31"/>
    </location>
</feature>
<dbReference type="STRING" id="946122.A0A0C2X4P0"/>
<gene>
    <name evidence="2" type="ORF">M378DRAFT_7918</name>
</gene>
<accession>A0A0C2X4P0</accession>
<keyword evidence="3" id="KW-1185">Reference proteome</keyword>
<reference evidence="2 3" key="1">
    <citation type="submission" date="2014-04" db="EMBL/GenBank/DDBJ databases">
        <title>Evolutionary Origins and Diversification of the Mycorrhizal Mutualists.</title>
        <authorList>
            <consortium name="DOE Joint Genome Institute"/>
            <consortium name="Mycorrhizal Genomics Consortium"/>
            <person name="Kohler A."/>
            <person name="Kuo A."/>
            <person name="Nagy L.G."/>
            <person name="Floudas D."/>
            <person name="Copeland A."/>
            <person name="Barry K.W."/>
            <person name="Cichocki N."/>
            <person name="Veneault-Fourrey C."/>
            <person name="LaButti K."/>
            <person name="Lindquist E.A."/>
            <person name="Lipzen A."/>
            <person name="Lundell T."/>
            <person name="Morin E."/>
            <person name="Murat C."/>
            <person name="Riley R."/>
            <person name="Ohm R."/>
            <person name="Sun H."/>
            <person name="Tunlid A."/>
            <person name="Henrissat B."/>
            <person name="Grigoriev I.V."/>
            <person name="Hibbett D.S."/>
            <person name="Martin F."/>
        </authorList>
    </citation>
    <scope>NUCLEOTIDE SEQUENCE [LARGE SCALE GENOMIC DNA]</scope>
    <source>
        <strain evidence="2 3">Koide BX008</strain>
    </source>
</reference>
<feature type="region of interest" description="Disordered" evidence="1">
    <location>
        <begin position="85"/>
        <end position="109"/>
    </location>
</feature>
<feature type="compositionally biased region" description="Polar residues" evidence="1">
    <location>
        <begin position="268"/>
        <end position="277"/>
    </location>
</feature>
<dbReference type="EMBL" id="KN818226">
    <property type="protein sequence ID" value="KIL69227.1"/>
    <property type="molecule type" value="Genomic_DNA"/>
</dbReference>
<feature type="region of interest" description="Disordered" evidence="1">
    <location>
        <begin position="238"/>
        <end position="282"/>
    </location>
</feature>
<sequence>MGRTLFSQNYSTPPSPQAVPDTWSKSNPFDPDSDDFFIDAVYEAFLDPSEYQRQQQNATLTAVVLPDDDEENVDNRTPIIMQIDSDRDSGVSLSSGSPLLSSRGSPSPMAVGADDPAVILADAGYTDVTVRPEWRRARASMAATYESWLRMGRPVSSVLPIEAASPPPPTGYIPPLTMDDDEDDIGPLPIQPDLSPRINRPRSSSIIAAQDRLATQPLTRSNPIPINRRTVSITPIDITPLDRRPSPAPRSPSATMAILQTPPRSRDTSQMTPSPASTVIPRIYTWHSTATAPRPSTSPLTNPNARISHSRINITPVHMRMQSAAVSP</sequence>
<dbReference type="HOGENOM" id="CLU_059971_0_0_1"/>
<organism evidence="2 3">
    <name type="scientific">Amanita muscaria (strain Koide BX008)</name>
    <dbReference type="NCBI Taxonomy" id="946122"/>
    <lineage>
        <taxon>Eukaryota</taxon>
        <taxon>Fungi</taxon>
        <taxon>Dikarya</taxon>
        <taxon>Basidiomycota</taxon>
        <taxon>Agaricomycotina</taxon>
        <taxon>Agaricomycetes</taxon>
        <taxon>Agaricomycetidae</taxon>
        <taxon>Agaricales</taxon>
        <taxon>Pluteineae</taxon>
        <taxon>Amanitaceae</taxon>
        <taxon>Amanita</taxon>
    </lineage>
</organism>
<evidence type="ECO:0000313" key="2">
    <source>
        <dbReference type="EMBL" id="KIL69227.1"/>
    </source>
</evidence>
<dbReference type="AlphaFoldDB" id="A0A0C2X4P0"/>
<dbReference type="Proteomes" id="UP000054549">
    <property type="component" value="Unassembled WGS sequence"/>
</dbReference>
<evidence type="ECO:0000256" key="1">
    <source>
        <dbReference type="SAM" id="MobiDB-lite"/>
    </source>
</evidence>
<dbReference type="OrthoDB" id="3265863at2759"/>
<feature type="compositionally biased region" description="Polar residues" evidence="1">
    <location>
        <begin position="1"/>
        <end position="12"/>
    </location>
</feature>
<name>A0A0C2X4P0_AMAMK</name>
<dbReference type="InParanoid" id="A0A0C2X4P0"/>
<protein>
    <submittedName>
        <fullName evidence="2">Uncharacterized protein</fullName>
    </submittedName>
</protein>
<evidence type="ECO:0000313" key="3">
    <source>
        <dbReference type="Proteomes" id="UP000054549"/>
    </source>
</evidence>
<proteinExistence type="predicted"/>